<name>A0A8T2P667_9TELE</name>
<dbReference type="PROSITE" id="PS00134">
    <property type="entry name" value="TRYPSIN_HIS"/>
    <property type="match status" value="1"/>
</dbReference>
<dbReference type="InterPro" id="IPR001254">
    <property type="entry name" value="Trypsin_dom"/>
</dbReference>
<sequence>MENEQSYKDAAIYYEQAWKYTNRVNPAIGLIHGGVPLNHAVHNKRLNGKVVGGENASPNTWKWQVSLQFDSSSYQEYYHICGGTIVDAFYIMTAAHCILSYDPSHYRVVTGEYNLYEYDGSEQFSMVEQIILHPGWTGDLGNGNDIALLKLVNPLYDNGFIQIADLPGEGHVLPHDYPCTITGWGLLATGGSVPAILQQATLPVVEHAVCSTGEWWGTLAKKTMVCAGGDGKAAGCQGDSGGPLTCLTDGVLRVHGVVSYGPGGNCNTYRKPTVFTRVSSFISWMLHKMQFASLP</sequence>
<dbReference type="PROSITE" id="PS00135">
    <property type="entry name" value="TRYPSIN_SER"/>
    <property type="match status" value="1"/>
</dbReference>
<dbReference type="PRINTS" id="PR00722">
    <property type="entry name" value="CHYMOTRYPSIN"/>
</dbReference>
<evidence type="ECO:0000256" key="2">
    <source>
        <dbReference type="ARBA" id="ARBA00022525"/>
    </source>
</evidence>
<evidence type="ECO:0000256" key="6">
    <source>
        <dbReference type="ARBA" id="ARBA00022825"/>
    </source>
</evidence>
<dbReference type="FunFam" id="2.40.10.10:FF:000122">
    <property type="entry name" value="Chymotrypsin-like elastase family member 1"/>
    <property type="match status" value="1"/>
</dbReference>
<dbReference type="EMBL" id="JAFBMS010000012">
    <property type="protein sequence ID" value="KAG9347779.1"/>
    <property type="molecule type" value="Genomic_DNA"/>
</dbReference>
<evidence type="ECO:0000313" key="12">
    <source>
        <dbReference type="Proteomes" id="UP000824540"/>
    </source>
</evidence>
<dbReference type="PANTHER" id="PTHR24257:SF22">
    <property type="entry name" value="CHYMOTRYPSIN-LIKE ELASTASE FAMILY MEMBER 3B"/>
    <property type="match status" value="1"/>
</dbReference>
<keyword evidence="12" id="KW-1185">Reference proteome</keyword>
<evidence type="ECO:0000256" key="1">
    <source>
        <dbReference type="ARBA" id="ARBA00004613"/>
    </source>
</evidence>
<evidence type="ECO:0000256" key="9">
    <source>
        <dbReference type="RuleBase" id="RU363034"/>
    </source>
</evidence>
<evidence type="ECO:0000256" key="4">
    <source>
        <dbReference type="ARBA" id="ARBA00022729"/>
    </source>
</evidence>
<evidence type="ECO:0000256" key="8">
    <source>
        <dbReference type="ARBA" id="ARBA00023157"/>
    </source>
</evidence>
<dbReference type="SUPFAM" id="SSF50494">
    <property type="entry name" value="Trypsin-like serine proteases"/>
    <property type="match status" value="1"/>
</dbReference>
<keyword evidence="7" id="KW-0865">Zymogen</keyword>
<keyword evidence="6 9" id="KW-0720">Serine protease</keyword>
<evidence type="ECO:0000256" key="7">
    <source>
        <dbReference type="ARBA" id="ARBA00023145"/>
    </source>
</evidence>
<gene>
    <name evidence="11" type="ORF">JZ751_003794</name>
</gene>
<proteinExistence type="predicted"/>
<keyword evidence="3 9" id="KW-0645">Protease</keyword>
<comment type="caution">
    <text evidence="11">The sequence shown here is derived from an EMBL/GenBank/DDBJ whole genome shotgun (WGS) entry which is preliminary data.</text>
</comment>
<dbReference type="InterPro" id="IPR018114">
    <property type="entry name" value="TRYPSIN_HIS"/>
</dbReference>
<dbReference type="Pfam" id="PF00089">
    <property type="entry name" value="Trypsin"/>
    <property type="match status" value="1"/>
</dbReference>
<feature type="domain" description="Peptidase S1" evidence="10">
    <location>
        <begin position="50"/>
        <end position="290"/>
    </location>
</feature>
<dbReference type="InterPro" id="IPR043504">
    <property type="entry name" value="Peptidase_S1_PA_chymotrypsin"/>
</dbReference>
<dbReference type="Gene3D" id="2.40.10.10">
    <property type="entry name" value="Trypsin-like serine proteases"/>
    <property type="match status" value="2"/>
</dbReference>
<keyword evidence="4" id="KW-0732">Signal</keyword>
<dbReference type="PANTHER" id="PTHR24257">
    <property type="entry name" value="CHYMOTRYPSIN-LIKE ELASTASE FAMILY MEMBER"/>
    <property type="match status" value="1"/>
</dbReference>
<comment type="subcellular location">
    <subcellularLocation>
        <location evidence="1">Secreted</location>
    </subcellularLocation>
</comment>
<dbReference type="FunFam" id="2.40.10.10:FF:000017">
    <property type="entry name" value="Chymotrypsin-like elastase family member 1"/>
    <property type="match status" value="1"/>
</dbReference>
<evidence type="ECO:0000259" key="10">
    <source>
        <dbReference type="PROSITE" id="PS50240"/>
    </source>
</evidence>
<reference evidence="11" key="1">
    <citation type="thesis" date="2021" institute="BYU ScholarsArchive" country="Provo, UT, USA">
        <title>Applications of and Algorithms for Genome Assembly and Genomic Analyses with an Emphasis on Marine Teleosts.</title>
        <authorList>
            <person name="Pickett B.D."/>
        </authorList>
    </citation>
    <scope>NUCLEOTIDE SEQUENCE</scope>
    <source>
        <strain evidence="11">HI-2016</strain>
    </source>
</reference>
<organism evidence="11 12">
    <name type="scientific">Albula glossodonta</name>
    <name type="common">roundjaw bonefish</name>
    <dbReference type="NCBI Taxonomy" id="121402"/>
    <lineage>
        <taxon>Eukaryota</taxon>
        <taxon>Metazoa</taxon>
        <taxon>Chordata</taxon>
        <taxon>Craniata</taxon>
        <taxon>Vertebrata</taxon>
        <taxon>Euteleostomi</taxon>
        <taxon>Actinopterygii</taxon>
        <taxon>Neopterygii</taxon>
        <taxon>Teleostei</taxon>
        <taxon>Albuliformes</taxon>
        <taxon>Albulidae</taxon>
        <taxon>Albula</taxon>
    </lineage>
</organism>
<keyword evidence="8" id="KW-1015">Disulfide bond</keyword>
<accession>A0A8T2P667</accession>
<keyword evidence="5 9" id="KW-0378">Hydrolase</keyword>
<dbReference type="OrthoDB" id="10061449at2759"/>
<dbReference type="Proteomes" id="UP000824540">
    <property type="component" value="Unassembled WGS sequence"/>
</dbReference>
<dbReference type="AlphaFoldDB" id="A0A8T2P667"/>
<dbReference type="GO" id="GO:0006508">
    <property type="term" value="P:proteolysis"/>
    <property type="evidence" value="ECO:0007669"/>
    <property type="project" value="UniProtKB-KW"/>
</dbReference>
<dbReference type="GO" id="GO:0004252">
    <property type="term" value="F:serine-type endopeptidase activity"/>
    <property type="evidence" value="ECO:0007669"/>
    <property type="project" value="InterPro"/>
</dbReference>
<dbReference type="PROSITE" id="PS50240">
    <property type="entry name" value="TRYPSIN_DOM"/>
    <property type="match status" value="1"/>
</dbReference>
<dbReference type="CDD" id="cd00190">
    <property type="entry name" value="Tryp_SPc"/>
    <property type="match status" value="1"/>
</dbReference>
<dbReference type="InterPro" id="IPR001314">
    <property type="entry name" value="Peptidase_S1A"/>
</dbReference>
<dbReference type="GO" id="GO:0005615">
    <property type="term" value="C:extracellular space"/>
    <property type="evidence" value="ECO:0007669"/>
    <property type="project" value="TreeGrafter"/>
</dbReference>
<keyword evidence="2" id="KW-0964">Secreted</keyword>
<evidence type="ECO:0000313" key="11">
    <source>
        <dbReference type="EMBL" id="KAG9347779.1"/>
    </source>
</evidence>
<evidence type="ECO:0000256" key="5">
    <source>
        <dbReference type="ARBA" id="ARBA00022801"/>
    </source>
</evidence>
<protein>
    <recommendedName>
        <fullName evidence="10">Peptidase S1 domain-containing protein</fullName>
    </recommendedName>
</protein>
<dbReference type="InterPro" id="IPR033116">
    <property type="entry name" value="TRYPSIN_SER"/>
</dbReference>
<dbReference type="InterPro" id="IPR050850">
    <property type="entry name" value="Peptidase_S1_Elastase_sf"/>
</dbReference>
<evidence type="ECO:0000256" key="3">
    <source>
        <dbReference type="ARBA" id="ARBA00022670"/>
    </source>
</evidence>
<dbReference type="InterPro" id="IPR009003">
    <property type="entry name" value="Peptidase_S1_PA"/>
</dbReference>
<dbReference type="SMART" id="SM00020">
    <property type="entry name" value="Tryp_SPc"/>
    <property type="match status" value="1"/>
</dbReference>